<name>A0BVU6_PARTE</name>
<dbReference type="AlphaFoldDB" id="A0BVU6"/>
<accession>A0BVU6</accession>
<dbReference type="eggNOG" id="ENOG502SZZ6">
    <property type="taxonomic scope" value="Eukaryota"/>
</dbReference>
<dbReference type="GeneID" id="5015845"/>
<reference evidence="1 2" key="1">
    <citation type="journal article" date="2006" name="Nature">
        <title>Global trends of whole-genome duplications revealed by the ciliate Paramecium tetraurelia.</title>
        <authorList>
            <consortium name="Genoscope"/>
            <person name="Aury J.-M."/>
            <person name="Jaillon O."/>
            <person name="Duret L."/>
            <person name="Noel B."/>
            <person name="Jubin C."/>
            <person name="Porcel B.M."/>
            <person name="Segurens B."/>
            <person name="Daubin V."/>
            <person name="Anthouard V."/>
            <person name="Aiach N."/>
            <person name="Arnaiz O."/>
            <person name="Billaut A."/>
            <person name="Beisson J."/>
            <person name="Blanc I."/>
            <person name="Bouhouche K."/>
            <person name="Camara F."/>
            <person name="Duharcourt S."/>
            <person name="Guigo R."/>
            <person name="Gogendeau D."/>
            <person name="Katinka M."/>
            <person name="Keller A.-M."/>
            <person name="Kissmehl R."/>
            <person name="Klotz C."/>
            <person name="Koll F."/>
            <person name="Le Moue A."/>
            <person name="Lepere C."/>
            <person name="Malinsky S."/>
            <person name="Nowacki M."/>
            <person name="Nowak J.K."/>
            <person name="Plattner H."/>
            <person name="Poulain J."/>
            <person name="Ruiz F."/>
            <person name="Serrano V."/>
            <person name="Zagulski M."/>
            <person name="Dessen P."/>
            <person name="Betermier M."/>
            <person name="Weissenbach J."/>
            <person name="Scarpelli C."/>
            <person name="Schachter V."/>
            <person name="Sperling L."/>
            <person name="Meyer E."/>
            <person name="Cohen J."/>
            <person name="Wincker P."/>
        </authorList>
    </citation>
    <scope>NUCLEOTIDE SEQUENCE [LARGE SCALE GENOMIC DNA]</scope>
    <source>
        <strain evidence="1 2">Stock d4-2</strain>
    </source>
</reference>
<organism evidence="1 2">
    <name type="scientific">Paramecium tetraurelia</name>
    <dbReference type="NCBI Taxonomy" id="5888"/>
    <lineage>
        <taxon>Eukaryota</taxon>
        <taxon>Sar</taxon>
        <taxon>Alveolata</taxon>
        <taxon>Ciliophora</taxon>
        <taxon>Intramacronucleata</taxon>
        <taxon>Oligohymenophorea</taxon>
        <taxon>Peniculida</taxon>
        <taxon>Parameciidae</taxon>
        <taxon>Paramecium</taxon>
    </lineage>
</organism>
<sequence length="432" mass="50608">MIPEHIIQKLKPKKGHYSIDVKESFIDKQRRLSEIERQTVLQKKHKEMQLFRQTFSSSNSKLSKPGKRIMIKIMGCSQAIPLELYQQTNSTPIPPTPLSNIARKHYQSLSLSQSQPKLESEGNYNTTLRKEPELQLNTQQDTHNQLEQQNQNIQTEQIEPLEQIQITPTEENNNDHIQCMVEQHLSDYQAFVMHLAGKCICVQCPCGKCKCKYEYQPFKPNISWKSHYNQEYKESPIKDQELKMNLNSIGRYQTLDLNEFKTTMASDYKQCDAYPNHVIEKPKYQANYGSTPMTSYNKFYMDYGDLHHEQFKQSHYKTVIPELKFNSSTTYGSEFKTPKQVDTTSQKPPNGKPFPTIDLFLGQSQNKTTYDLKVVEKCFQLKNYQEVIKSMLQQPIQTIPAYQKQFVSMTKKDFVIKEVPCIRNQYSQQQQY</sequence>
<dbReference type="InParanoid" id="A0BVU6"/>
<proteinExistence type="predicted"/>
<dbReference type="KEGG" id="ptm:GSPATT00032515001"/>
<dbReference type="HOGENOM" id="CLU_635319_0_0_1"/>
<dbReference type="EMBL" id="CT868020">
    <property type="protein sequence ID" value="CAK62663.1"/>
    <property type="molecule type" value="Genomic_DNA"/>
</dbReference>
<dbReference type="Proteomes" id="UP000000600">
    <property type="component" value="Unassembled WGS sequence"/>
</dbReference>
<evidence type="ECO:0008006" key="3">
    <source>
        <dbReference type="Google" id="ProtNLM"/>
    </source>
</evidence>
<evidence type="ECO:0000313" key="1">
    <source>
        <dbReference type="EMBL" id="CAK62663.1"/>
    </source>
</evidence>
<dbReference type="OrthoDB" id="294559at2759"/>
<dbReference type="OMA" id="HYNQEYK"/>
<keyword evidence="2" id="KW-1185">Reference proteome</keyword>
<gene>
    <name evidence="1" type="ORF">GSPATT00032515001</name>
</gene>
<dbReference type="RefSeq" id="XP_001430061.1">
    <property type="nucleotide sequence ID" value="XM_001430024.1"/>
</dbReference>
<protein>
    <recommendedName>
        <fullName evidence="3">STOP protein</fullName>
    </recommendedName>
</protein>
<evidence type="ECO:0000313" key="2">
    <source>
        <dbReference type="Proteomes" id="UP000000600"/>
    </source>
</evidence>